<dbReference type="Proteomes" id="UP000295129">
    <property type="component" value="Unassembled WGS sequence"/>
</dbReference>
<dbReference type="OrthoDB" id="9801622at2"/>
<dbReference type="EMBL" id="SNVV01000001">
    <property type="protein sequence ID" value="TDN56750.1"/>
    <property type="molecule type" value="Genomic_DNA"/>
</dbReference>
<dbReference type="PANTHER" id="PTHR14969:SF13">
    <property type="entry name" value="AT30094P"/>
    <property type="match status" value="1"/>
</dbReference>
<comment type="caution">
    <text evidence="3">The sequence shown here is derived from an EMBL/GenBank/DDBJ whole genome shotgun (WGS) entry which is preliminary data.</text>
</comment>
<organism evidence="3 4">
    <name type="scientific">Azoarcus indigens</name>
    <dbReference type="NCBI Taxonomy" id="29545"/>
    <lineage>
        <taxon>Bacteria</taxon>
        <taxon>Pseudomonadati</taxon>
        <taxon>Pseudomonadota</taxon>
        <taxon>Betaproteobacteria</taxon>
        <taxon>Rhodocyclales</taxon>
        <taxon>Zoogloeaceae</taxon>
        <taxon>Azoarcus</taxon>
    </lineage>
</organism>
<keyword evidence="1" id="KW-0812">Transmembrane</keyword>
<evidence type="ECO:0000313" key="3">
    <source>
        <dbReference type="EMBL" id="TDN56750.1"/>
    </source>
</evidence>
<dbReference type="InterPro" id="IPR000326">
    <property type="entry name" value="PAP2/HPO"/>
</dbReference>
<dbReference type="Pfam" id="PF01569">
    <property type="entry name" value="PAP2"/>
    <property type="match status" value="1"/>
</dbReference>
<dbReference type="AlphaFoldDB" id="A0A4R6EES6"/>
<keyword evidence="4" id="KW-1185">Reference proteome</keyword>
<keyword evidence="1" id="KW-0472">Membrane</keyword>
<feature type="transmembrane region" description="Helical" evidence="1">
    <location>
        <begin position="216"/>
        <end position="236"/>
    </location>
</feature>
<feature type="transmembrane region" description="Helical" evidence="1">
    <location>
        <begin position="159"/>
        <end position="180"/>
    </location>
</feature>
<dbReference type="RefSeq" id="WP_133587347.1">
    <property type="nucleotide sequence ID" value="NZ_SNVV01000001.1"/>
</dbReference>
<gene>
    <name evidence="3" type="ORF">C7389_101129</name>
</gene>
<feature type="transmembrane region" description="Helical" evidence="1">
    <location>
        <begin position="82"/>
        <end position="100"/>
    </location>
</feature>
<proteinExistence type="predicted"/>
<evidence type="ECO:0000313" key="4">
    <source>
        <dbReference type="Proteomes" id="UP000295129"/>
    </source>
</evidence>
<feature type="transmembrane region" description="Helical" evidence="1">
    <location>
        <begin position="186"/>
        <end position="204"/>
    </location>
</feature>
<dbReference type="SUPFAM" id="SSF48317">
    <property type="entry name" value="Acid phosphatase/Vanadium-dependent haloperoxidase"/>
    <property type="match status" value="1"/>
</dbReference>
<feature type="domain" description="Phosphatidic acid phosphatase type 2/haloperoxidase" evidence="2">
    <location>
        <begin position="86"/>
        <end position="201"/>
    </location>
</feature>
<dbReference type="Gene3D" id="1.20.144.10">
    <property type="entry name" value="Phosphatidic acid phosphatase type 2/haloperoxidase"/>
    <property type="match status" value="1"/>
</dbReference>
<dbReference type="PANTHER" id="PTHR14969">
    <property type="entry name" value="SPHINGOSINE-1-PHOSPHATE PHOSPHOHYDROLASE"/>
    <property type="match status" value="1"/>
</dbReference>
<dbReference type="SMART" id="SM00014">
    <property type="entry name" value="acidPPc"/>
    <property type="match status" value="1"/>
</dbReference>
<keyword evidence="1" id="KW-1133">Transmembrane helix</keyword>
<accession>A0A4R6EES6</accession>
<evidence type="ECO:0000256" key="1">
    <source>
        <dbReference type="SAM" id="Phobius"/>
    </source>
</evidence>
<feature type="transmembrane region" description="Helical" evidence="1">
    <location>
        <begin position="242"/>
        <end position="260"/>
    </location>
</feature>
<dbReference type="InterPro" id="IPR036938">
    <property type="entry name" value="PAP2/HPO_sf"/>
</dbReference>
<reference evidence="3 4" key="1">
    <citation type="submission" date="2019-03" db="EMBL/GenBank/DDBJ databases">
        <title>Genomic Encyclopedia of Type Strains, Phase IV (KMG-IV): sequencing the most valuable type-strain genomes for metagenomic binning, comparative biology and taxonomic classification.</title>
        <authorList>
            <person name="Goeker M."/>
        </authorList>
    </citation>
    <scope>NUCLEOTIDE SEQUENCE [LARGE SCALE GENOMIC DNA]</scope>
    <source>
        <strain evidence="3 4">DSM 12121</strain>
    </source>
</reference>
<name>A0A4R6EES6_9RHOO</name>
<protein>
    <submittedName>
        <fullName evidence="3">Undecaprenyl-diphosphatase</fullName>
    </submittedName>
</protein>
<sequence length="269" mass="28715">MTVPNSPPRPSTLPSAAWIFLPSILSGALALYVFFGGRNEDWFVITNAAAQYLLPAALWAGITNFGATLGAFSMLGPVLLWRPRWVASAVLAAPAAILYAQGLKAIFAEPRPAAVLGVDAITVIGLPLRTNSFPSGHTTTAFVLAGVFTFCATADERRWVGWVALALAALVGFSRLAVGAHWPLDVFAGAAGGWLCAALGTWWADRWRFWEHARGLRFTAVLLFILAIALAIEDLGYPEGLWSQYLLVACGLLGAGWAWLHPRAAGKAT</sequence>
<evidence type="ECO:0000259" key="2">
    <source>
        <dbReference type="SMART" id="SM00014"/>
    </source>
</evidence>
<dbReference type="CDD" id="cd01610">
    <property type="entry name" value="PAP2_like"/>
    <property type="match status" value="1"/>
</dbReference>
<feature type="transmembrane region" description="Helical" evidence="1">
    <location>
        <begin position="15"/>
        <end position="35"/>
    </location>
</feature>